<evidence type="ECO:0000313" key="3">
    <source>
        <dbReference type="Proteomes" id="UP000027195"/>
    </source>
</evidence>
<feature type="compositionally biased region" description="Basic and acidic residues" evidence="1">
    <location>
        <begin position="22"/>
        <end position="34"/>
    </location>
</feature>
<feature type="region of interest" description="Disordered" evidence="1">
    <location>
        <begin position="119"/>
        <end position="154"/>
    </location>
</feature>
<dbReference type="InParanoid" id="A0A067LYF3"/>
<evidence type="ECO:0000313" key="2">
    <source>
        <dbReference type="EMBL" id="KDQ07375.1"/>
    </source>
</evidence>
<reference evidence="3" key="1">
    <citation type="journal article" date="2014" name="Proc. Natl. Acad. Sci. U.S.A.">
        <title>Extensive sampling of basidiomycete genomes demonstrates inadequacy of the white-rot/brown-rot paradigm for wood decay fungi.</title>
        <authorList>
            <person name="Riley R."/>
            <person name="Salamov A.A."/>
            <person name="Brown D.W."/>
            <person name="Nagy L.G."/>
            <person name="Floudas D."/>
            <person name="Held B.W."/>
            <person name="Levasseur A."/>
            <person name="Lombard V."/>
            <person name="Morin E."/>
            <person name="Otillar R."/>
            <person name="Lindquist E.A."/>
            <person name="Sun H."/>
            <person name="LaButti K.M."/>
            <person name="Schmutz J."/>
            <person name="Jabbour D."/>
            <person name="Luo H."/>
            <person name="Baker S.E."/>
            <person name="Pisabarro A.G."/>
            <person name="Walton J.D."/>
            <person name="Blanchette R.A."/>
            <person name="Henrissat B."/>
            <person name="Martin F."/>
            <person name="Cullen D."/>
            <person name="Hibbett D.S."/>
            <person name="Grigoriev I.V."/>
        </authorList>
    </citation>
    <scope>NUCLEOTIDE SEQUENCE [LARGE SCALE GENOMIC DNA]</scope>
    <source>
        <strain evidence="3">FD-172 SS1</strain>
    </source>
</reference>
<dbReference type="AlphaFoldDB" id="A0A067LYF3"/>
<feature type="compositionally biased region" description="Acidic residues" evidence="1">
    <location>
        <begin position="129"/>
        <end position="140"/>
    </location>
</feature>
<protein>
    <submittedName>
        <fullName evidence="2">Uncharacterized protein</fullName>
    </submittedName>
</protein>
<accession>A0A067LYF3</accession>
<evidence type="ECO:0000256" key="1">
    <source>
        <dbReference type="SAM" id="MobiDB-lite"/>
    </source>
</evidence>
<gene>
    <name evidence="2" type="ORF">BOTBODRAFT_180734</name>
</gene>
<keyword evidence="3" id="KW-1185">Reference proteome</keyword>
<feature type="compositionally biased region" description="Polar residues" evidence="1">
    <location>
        <begin position="234"/>
        <end position="243"/>
    </location>
</feature>
<dbReference type="HOGENOM" id="CLU_1053724_0_0_1"/>
<name>A0A067LYF3_BOTB1</name>
<feature type="region of interest" description="Disordered" evidence="1">
    <location>
        <begin position="224"/>
        <end position="264"/>
    </location>
</feature>
<sequence length="264" mass="28582">MVNTRPKNAATHPGQIVLDADADGKKKCRSPAEIKREQEVKARARMEAEENFIKGIQAAAQLEDQINAMESAKRANAARPKATGNTMAIPTVPTTVQVHGDAGLEESQHSMTLFSDEEDHAADPNYESRDEEEDHEDAYYDSDTNSYSGTIDRSEPANVRMARLEKELAKLRGMATPLPGVKGKGVEAKISLKKKLDLSGRSKKRPSEESNIVNVKDKVARTIASAGSSKDVHAQSTSHTSPFPTIGKPRAASKLVAPPQTATI</sequence>
<proteinExistence type="predicted"/>
<feature type="region of interest" description="Disordered" evidence="1">
    <location>
        <begin position="1"/>
        <end position="34"/>
    </location>
</feature>
<dbReference type="Proteomes" id="UP000027195">
    <property type="component" value="Unassembled WGS sequence"/>
</dbReference>
<dbReference type="EMBL" id="KL198108">
    <property type="protein sequence ID" value="KDQ07375.1"/>
    <property type="molecule type" value="Genomic_DNA"/>
</dbReference>
<organism evidence="2 3">
    <name type="scientific">Botryobasidium botryosum (strain FD-172 SS1)</name>
    <dbReference type="NCBI Taxonomy" id="930990"/>
    <lineage>
        <taxon>Eukaryota</taxon>
        <taxon>Fungi</taxon>
        <taxon>Dikarya</taxon>
        <taxon>Basidiomycota</taxon>
        <taxon>Agaricomycotina</taxon>
        <taxon>Agaricomycetes</taxon>
        <taxon>Cantharellales</taxon>
        <taxon>Botryobasidiaceae</taxon>
        <taxon>Botryobasidium</taxon>
    </lineage>
</organism>